<dbReference type="EMBL" id="FR872655">
    <property type="protein sequence ID" value="CCB91688.1"/>
    <property type="molecule type" value="Genomic_DNA"/>
</dbReference>
<reference evidence="1" key="1">
    <citation type="submission" date="2011-05" db="EMBL/GenBank/DDBJ databases">
        <title>Unity in variety -- the pan-genome of the Chlamydiae.</title>
        <authorList>
            <person name="Collingro A."/>
            <person name="Tischler P."/>
            <person name="Weinmaier T."/>
            <person name="Penz T."/>
            <person name="Heinz E."/>
            <person name="Brunham R.C."/>
            <person name="Read T.D."/>
            <person name="Bavoil P.M."/>
            <person name="Sachse K."/>
            <person name="Kahane S."/>
            <person name="Friedman M.G."/>
            <person name="Rattei T."/>
            <person name="Myers G.S.A."/>
            <person name="Horn M."/>
        </authorList>
    </citation>
    <scope>NUCLEOTIDE SEQUENCE</scope>
    <source>
        <strain evidence="1">2032/99</strain>
    </source>
</reference>
<proteinExistence type="predicted"/>
<sequence>MNTIVKVAATEPQPLVCLVRCLIVAKVDSIGLVVLTCCQWIAGKL</sequence>
<dbReference type="AlphaFoldDB" id="F8LDX4"/>
<protein>
    <submittedName>
        <fullName evidence="1">Uncharacterized protein</fullName>
    </submittedName>
</protein>
<organism evidence="1">
    <name type="scientific">Waddlia chondrophila 2032/99</name>
    <dbReference type="NCBI Taxonomy" id="765953"/>
    <lineage>
        <taxon>Bacteria</taxon>
        <taxon>Pseudomonadati</taxon>
        <taxon>Chlamydiota</taxon>
        <taxon>Chlamydiia</taxon>
        <taxon>Parachlamydiales</taxon>
        <taxon>Waddliaceae</taxon>
        <taxon>Waddlia</taxon>
    </lineage>
</organism>
<accession>F8LDX4</accession>
<gene>
    <name evidence="1" type="ORF">WCH_BX12090</name>
</gene>
<name>F8LDX4_9BACT</name>
<evidence type="ECO:0000313" key="1">
    <source>
        <dbReference type="EMBL" id="CCB91688.1"/>
    </source>
</evidence>